<comment type="caution">
    <text evidence="2">The sequence shown here is derived from an EMBL/GenBank/DDBJ whole genome shotgun (WGS) entry which is preliminary data.</text>
</comment>
<sequence>MLDQWGLEEKTNTADNADAGRNMAAHILESLEAQLRKKRQAPGPLNPAEVRSQWRWRQGGWELGRITGRIPPLKGSGEAGIQRGVDQEDD</sequence>
<dbReference type="AlphaFoldDB" id="A0AAV9R6B4"/>
<accession>A0AAV9R6B4</accession>
<keyword evidence="3" id="KW-1185">Reference proteome</keyword>
<dbReference type="EMBL" id="JAHHUM010002324">
    <property type="protein sequence ID" value="KAK5604798.1"/>
    <property type="molecule type" value="Genomic_DNA"/>
</dbReference>
<evidence type="ECO:0000313" key="2">
    <source>
        <dbReference type="EMBL" id="KAK5604798.1"/>
    </source>
</evidence>
<proteinExistence type="predicted"/>
<evidence type="ECO:0000313" key="3">
    <source>
        <dbReference type="Proteomes" id="UP001311232"/>
    </source>
</evidence>
<feature type="region of interest" description="Disordered" evidence="1">
    <location>
        <begin position="67"/>
        <end position="90"/>
    </location>
</feature>
<dbReference type="Proteomes" id="UP001311232">
    <property type="component" value="Unassembled WGS sequence"/>
</dbReference>
<name>A0AAV9R6B4_9TELE</name>
<reference evidence="2 3" key="1">
    <citation type="submission" date="2021-06" db="EMBL/GenBank/DDBJ databases">
        <authorList>
            <person name="Palmer J.M."/>
        </authorList>
    </citation>
    <scope>NUCLEOTIDE SEQUENCE [LARGE SCALE GENOMIC DNA]</scope>
    <source>
        <strain evidence="2 3">MEX-2019</strain>
        <tissue evidence="2">Muscle</tissue>
    </source>
</reference>
<protein>
    <submittedName>
        <fullName evidence="2">Uncharacterized protein</fullName>
    </submittedName>
</protein>
<gene>
    <name evidence="2" type="ORF">CRENBAI_009673</name>
</gene>
<evidence type="ECO:0000256" key="1">
    <source>
        <dbReference type="SAM" id="MobiDB-lite"/>
    </source>
</evidence>
<organism evidence="2 3">
    <name type="scientific">Crenichthys baileyi</name>
    <name type="common">White River springfish</name>
    <dbReference type="NCBI Taxonomy" id="28760"/>
    <lineage>
        <taxon>Eukaryota</taxon>
        <taxon>Metazoa</taxon>
        <taxon>Chordata</taxon>
        <taxon>Craniata</taxon>
        <taxon>Vertebrata</taxon>
        <taxon>Euteleostomi</taxon>
        <taxon>Actinopterygii</taxon>
        <taxon>Neopterygii</taxon>
        <taxon>Teleostei</taxon>
        <taxon>Neoteleostei</taxon>
        <taxon>Acanthomorphata</taxon>
        <taxon>Ovalentaria</taxon>
        <taxon>Atherinomorphae</taxon>
        <taxon>Cyprinodontiformes</taxon>
        <taxon>Goodeidae</taxon>
        <taxon>Crenichthys</taxon>
    </lineage>
</organism>